<dbReference type="Pfam" id="PF07751">
    <property type="entry name" value="Abi_2"/>
    <property type="match status" value="1"/>
</dbReference>
<gene>
    <name evidence="1" type="ORF">DCO61_10740</name>
    <name evidence="2" type="ORF">LS64_009445</name>
</gene>
<evidence type="ECO:0000313" key="3">
    <source>
        <dbReference type="Proteomes" id="UP000029714"/>
    </source>
</evidence>
<comment type="caution">
    <text evidence="2">The sequence shown here is derived from an EMBL/GenBank/DDBJ whole genome shotgun (WGS) entry which is preliminary data.</text>
</comment>
<dbReference type="AlphaFoldDB" id="A0A347VPR0"/>
<reference evidence="2" key="3">
    <citation type="submission" date="2018-04" db="EMBL/GenBank/DDBJ databases">
        <authorList>
            <person name="Sheh A."/>
            <person name="Shen Z."/>
            <person name="Mannion A.J."/>
            <person name="Fox J.G."/>
        </authorList>
    </citation>
    <scope>NUCLEOTIDE SEQUENCE</scope>
    <source>
        <strain evidence="2">MIT 97-6194</strain>
    </source>
</reference>
<dbReference type="EMBL" id="QBIU01000002">
    <property type="protein sequence ID" value="MWV70456.1"/>
    <property type="molecule type" value="Genomic_DNA"/>
</dbReference>
<evidence type="ECO:0008006" key="5">
    <source>
        <dbReference type="Google" id="ProtNLM"/>
    </source>
</evidence>
<sequence length="304" mass="36583">MIITQYKDFKDYPQLVDLLKNRGLIISDDSKVIAFLKNIHYYRLSVYFIPFQYPKDSNKTDIFLPNTKFENIELLYNFDCELRRFIFYYLEKLELLLRSQIAHIHTKIYGPFGYIENEKSLKRDLKTLDSNLFSDFMTTINKEKSRGNEDFIKHLKNKYDIDDLPLWALVEITTFGNLIKFFRLMQKNEQLQILEFFDIKKLQLNVFSNWLNTLSYVRNICAHHARLWNKIFVKKFKFDSNFDFLESRIARDRIFFALSVLAIILKDKNIKIELINLLKKYLNIDLNAMGFPTNWLELSPWDKL</sequence>
<reference evidence="2 3" key="2">
    <citation type="journal article" date="2016" name="Infect. Immun.">
        <title>Helicobacter saguini, a Novel Helicobacter Isolated from Cotton-Top Tamarins with Ulcerative Colitis, Has Proinflammatory Properties and Induces Typhlocolitis and Dysplasia in Gnotobiotic IL-10-/- Mice.</title>
        <authorList>
            <person name="Shen Z."/>
            <person name="Mannion A."/>
            <person name="Whary M.T."/>
            <person name="Muthupalani S."/>
            <person name="Sheh A."/>
            <person name="Feng Y."/>
            <person name="Gong G."/>
            <person name="Vandamme P."/>
            <person name="Holcombe H.R."/>
            <person name="Paster B.J."/>
            <person name="Fox J.G."/>
        </authorList>
    </citation>
    <scope>NUCLEOTIDE SEQUENCE [LARGE SCALE GENOMIC DNA]</scope>
    <source>
        <strain evidence="2 3">MIT 97-6194</strain>
    </source>
</reference>
<evidence type="ECO:0000313" key="4">
    <source>
        <dbReference type="Proteomes" id="UP000477070"/>
    </source>
</evidence>
<accession>A0A347VPR0</accession>
<dbReference type="Proteomes" id="UP000029714">
    <property type="component" value="Unassembled WGS sequence"/>
</dbReference>
<evidence type="ECO:0000313" key="2">
    <source>
        <dbReference type="EMBL" id="TLD93005.1"/>
    </source>
</evidence>
<dbReference type="RefSeq" id="WP_034571482.1">
    <property type="nucleotide sequence ID" value="NZ_JRMP02000016.1"/>
</dbReference>
<keyword evidence="3" id="KW-1185">Reference proteome</keyword>
<reference evidence="2 3" key="1">
    <citation type="journal article" date="2014" name="Genome Announc.">
        <title>Draft genome sequences of eight enterohepatic helicobacter species isolated from both laboratory and wild rodents.</title>
        <authorList>
            <person name="Sheh A."/>
            <person name="Shen Z."/>
            <person name="Fox J.G."/>
        </authorList>
    </citation>
    <scope>NUCLEOTIDE SEQUENCE [LARGE SCALE GENOMIC DNA]</scope>
    <source>
        <strain evidence="2 3">MIT 97-6194</strain>
    </source>
</reference>
<dbReference type="Proteomes" id="UP000477070">
    <property type="component" value="Unassembled WGS sequence"/>
</dbReference>
<organism evidence="2 3">
    <name type="scientific">Helicobacter saguini</name>
    <dbReference type="NCBI Taxonomy" id="1548018"/>
    <lineage>
        <taxon>Bacteria</taxon>
        <taxon>Pseudomonadati</taxon>
        <taxon>Campylobacterota</taxon>
        <taxon>Epsilonproteobacteria</taxon>
        <taxon>Campylobacterales</taxon>
        <taxon>Helicobacteraceae</taxon>
        <taxon>Helicobacter</taxon>
    </lineage>
</organism>
<evidence type="ECO:0000313" key="1">
    <source>
        <dbReference type="EMBL" id="MWV70456.1"/>
    </source>
</evidence>
<dbReference type="OrthoDB" id="5363652at2"/>
<protein>
    <recommendedName>
        <fullName evidence="5">CAAX protease</fullName>
    </recommendedName>
</protein>
<dbReference type="EMBL" id="JRMP02000016">
    <property type="protein sequence ID" value="TLD93005.1"/>
    <property type="molecule type" value="Genomic_DNA"/>
</dbReference>
<proteinExistence type="predicted"/>
<reference evidence="1 4" key="4">
    <citation type="submission" date="2019-12" db="EMBL/GenBank/DDBJ databases">
        <title>Multi-Generational Helicobacter saguini Isolates.</title>
        <authorList>
            <person name="Mannion A."/>
            <person name="Shen Z."/>
            <person name="Fox J.G."/>
        </authorList>
    </citation>
    <scope>NUCLEOTIDE SEQUENCE [LARGE SCALE GENOMIC DNA]</scope>
    <source>
        <strain evidence="1">16-048</strain>
        <strain evidence="4">16-048 (F4)</strain>
    </source>
</reference>
<name>A0A347VPR0_9HELI</name>
<dbReference type="InterPro" id="IPR011664">
    <property type="entry name" value="Abi_system_AbiD/AbiF-like"/>
</dbReference>